<dbReference type="InterPro" id="IPR036259">
    <property type="entry name" value="MFS_trans_sf"/>
</dbReference>
<evidence type="ECO:0000313" key="11">
    <source>
        <dbReference type="Proteomes" id="UP000316624"/>
    </source>
</evidence>
<dbReference type="Gene3D" id="1.20.1250.20">
    <property type="entry name" value="MFS general substrate transporter like domains"/>
    <property type="match status" value="1"/>
</dbReference>
<feature type="region of interest" description="Disordered" evidence="7">
    <location>
        <begin position="546"/>
        <end position="570"/>
    </location>
</feature>
<evidence type="ECO:0000256" key="5">
    <source>
        <dbReference type="ARBA" id="ARBA00022989"/>
    </source>
</evidence>
<feature type="transmembrane region" description="Helical" evidence="8">
    <location>
        <begin position="100"/>
        <end position="123"/>
    </location>
</feature>
<comment type="caution">
    <text evidence="10">The sequence shown here is derived from an EMBL/GenBank/DDBJ whole genome shotgun (WGS) entry which is preliminary data.</text>
</comment>
<keyword evidence="5 8" id="KW-1133">Transmembrane helix</keyword>
<accession>A0A562KL28</accession>
<feature type="domain" description="Major facilitator superfamily (MFS) profile" evidence="9">
    <location>
        <begin position="34"/>
        <end position="420"/>
    </location>
</feature>
<feature type="transmembrane region" description="Helical" evidence="8">
    <location>
        <begin position="395"/>
        <end position="415"/>
    </location>
</feature>
<protein>
    <submittedName>
        <fullName evidence="10">Putative MFS family arabinose efflux permease</fullName>
    </submittedName>
</protein>
<dbReference type="Proteomes" id="UP000316624">
    <property type="component" value="Unassembled WGS sequence"/>
</dbReference>
<evidence type="ECO:0000256" key="3">
    <source>
        <dbReference type="ARBA" id="ARBA00022475"/>
    </source>
</evidence>
<dbReference type="EMBL" id="VLKK01000003">
    <property type="protein sequence ID" value="TWH96081.1"/>
    <property type="molecule type" value="Genomic_DNA"/>
</dbReference>
<dbReference type="GO" id="GO:0022857">
    <property type="term" value="F:transmembrane transporter activity"/>
    <property type="evidence" value="ECO:0007669"/>
    <property type="project" value="InterPro"/>
</dbReference>
<keyword evidence="6 8" id="KW-0472">Membrane</keyword>
<evidence type="ECO:0000259" key="9">
    <source>
        <dbReference type="PROSITE" id="PS50850"/>
    </source>
</evidence>
<dbReference type="PROSITE" id="PS50850">
    <property type="entry name" value="MFS"/>
    <property type="match status" value="1"/>
</dbReference>
<feature type="transmembrane region" description="Helical" evidence="8">
    <location>
        <begin position="66"/>
        <end position="88"/>
    </location>
</feature>
<keyword evidence="11" id="KW-1185">Reference proteome</keyword>
<dbReference type="PANTHER" id="PTHR23513">
    <property type="entry name" value="INTEGRAL MEMBRANE EFFLUX PROTEIN-RELATED"/>
    <property type="match status" value="1"/>
</dbReference>
<feature type="transmembrane region" description="Helical" evidence="8">
    <location>
        <begin position="184"/>
        <end position="210"/>
    </location>
</feature>
<keyword evidence="2" id="KW-0813">Transport</keyword>
<feature type="transmembrane region" description="Helical" evidence="8">
    <location>
        <begin position="37"/>
        <end position="60"/>
    </location>
</feature>
<evidence type="ECO:0000256" key="1">
    <source>
        <dbReference type="ARBA" id="ARBA00004651"/>
    </source>
</evidence>
<feature type="transmembrane region" description="Helical" evidence="8">
    <location>
        <begin position="309"/>
        <end position="326"/>
    </location>
</feature>
<organism evidence="10 11">
    <name type="scientific">Sphingobium wenxiniae (strain DSM 21828 / CGMCC 1.7748 / JZ-1)</name>
    <dbReference type="NCBI Taxonomy" id="595605"/>
    <lineage>
        <taxon>Bacteria</taxon>
        <taxon>Pseudomonadati</taxon>
        <taxon>Pseudomonadota</taxon>
        <taxon>Alphaproteobacteria</taxon>
        <taxon>Sphingomonadales</taxon>
        <taxon>Sphingomonadaceae</taxon>
        <taxon>Sphingobium</taxon>
    </lineage>
</organism>
<dbReference type="PANTHER" id="PTHR23513:SF11">
    <property type="entry name" value="STAPHYLOFERRIN A TRANSPORTER"/>
    <property type="match status" value="1"/>
</dbReference>
<name>A0A562KL28_SPHWJ</name>
<evidence type="ECO:0000256" key="4">
    <source>
        <dbReference type="ARBA" id="ARBA00022692"/>
    </source>
</evidence>
<dbReference type="InterPro" id="IPR010290">
    <property type="entry name" value="TM_effector"/>
</dbReference>
<evidence type="ECO:0000256" key="6">
    <source>
        <dbReference type="ARBA" id="ARBA00023136"/>
    </source>
</evidence>
<feature type="transmembrane region" description="Helical" evidence="8">
    <location>
        <begin position="274"/>
        <end position="297"/>
    </location>
</feature>
<keyword evidence="4 8" id="KW-0812">Transmembrane</keyword>
<evidence type="ECO:0000256" key="2">
    <source>
        <dbReference type="ARBA" id="ARBA00022448"/>
    </source>
</evidence>
<dbReference type="InterPro" id="IPR020846">
    <property type="entry name" value="MFS_dom"/>
</dbReference>
<evidence type="ECO:0000256" key="7">
    <source>
        <dbReference type="SAM" id="MobiDB-lite"/>
    </source>
</evidence>
<comment type="subcellular location">
    <subcellularLocation>
        <location evidence="1">Cell membrane</location>
        <topology evidence="1">Multi-pass membrane protein</topology>
    </subcellularLocation>
</comment>
<dbReference type="GO" id="GO:0005886">
    <property type="term" value="C:plasma membrane"/>
    <property type="evidence" value="ECO:0007669"/>
    <property type="project" value="UniProtKB-SubCell"/>
</dbReference>
<feature type="transmembrane region" description="Helical" evidence="8">
    <location>
        <begin position="367"/>
        <end position="389"/>
    </location>
</feature>
<dbReference type="CDD" id="cd06173">
    <property type="entry name" value="MFS_MefA_like"/>
    <property type="match status" value="1"/>
</dbReference>
<feature type="transmembrane region" description="Helical" evidence="8">
    <location>
        <begin position="245"/>
        <end position="268"/>
    </location>
</feature>
<reference evidence="10 11" key="1">
    <citation type="journal article" date="2015" name="Stand. Genomic Sci.">
        <title>Genomic Encyclopedia of Bacterial and Archaeal Type Strains, Phase III: the genomes of soil and plant-associated and newly described type strains.</title>
        <authorList>
            <person name="Whitman W.B."/>
            <person name="Woyke T."/>
            <person name="Klenk H.P."/>
            <person name="Zhou Y."/>
            <person name="Lilburn T.G."/>
            <person name="Beck B.J."/>
            <person name="De Vos P."/>
            <person name="Vandamme P."/>
            <person name="Eisen J.A."/>
            <person name="Garrity G."/>
            <person name="Hugenholtz P."/>
            <person name="Kyrpides N.C."/>
        </authorList>
    </citation>
    <scope>NUCLEOTIDE SEQUENCE [LARGE SCALE GENOMIC DNA]</scope>
    <source>
        <strain evidence="10 11">CGMCC 1.7748</strain>
    </source>
</reference>
<keyword evidence="3" id="KW-1003">Cell membrane</keyword>
<evidence type="ECO:0000313" key="10">
    <source>
        <dbReference type="EMBL" id="TWH96081.1"/>
    </source>
</evidence>
<dbReference type="Pfam" id="PF05977">
    <property type="entry name" value="MFS_3"/>
    <property type="match status" value="1"/>
</dbReference>
<feature type="transmembrane region" description="Helical" evidence="8">
    <location>
        <begin position="332"/>
        <end position="355"/>
    </location>
</feature>
<evidence type="ECO:0000256" key="8">
    <source>
        <dbReference type="SAM" id="Phobius"/>
    </source>
</evidence>
<dbReference type="AlphaFoldDB" id="A0A562KL28"/>
<gene>
    <name evidence="10" type="ORF">IQ35_01170</name>
</gene>
<sequence length="570" mass="60731">MAIRRFDAPAIFRFTVPVSEADSPAAPSPLSIPIFRAIWLASLSSNFGGLIQSVGAAWMMTSLSGSSLMVALVPAATTLPIMLLSLWAGAVADNLERRKVMLACQSFMLFVSTILALAAWQAWLTPWTLLGLTFFIGCATAVNGPAWQASVGDMVPRSALPSAVGLNSMGFNLARSMGPALGGVIVAAAGAAAAFLTNAVSYIPLIFVLARWKPERAPQLLPREHLGVAMRAGVRYVAMSPNIKLVLVRALAFGFGASAVSALMPLVARDVLGGGALTFGLLSGGFGIGAVGGALSTSWLRARYSVERIVQIGTFGLAAGTAVMGLSDWPLLAILGYLMAGAGWVIALATFNVSVQMSAPRWVVARAVALYQMVAFGGMAIGASIFGTVAEEHGVVLALHAAAAAQFAVMLIGLVRPLPQIGEDNLDLQNLWREPETAVPVEARSGPVVVTIEYRIPPGSIVPFLRAMSERRRIRRRDGAHGWSLMRDLGDPELWIERYHVSTWLDYVRHNQRRTFADQANSEAIGALHRGPNPPVVHRMLERQTGSLPLSRAPDPREMGDPMTDPTRSS</sequence>
<proteinExistence type="predicted"/>
<dbReference type="SUPFAM" id="SSF103473">
    <property type="entry name" value="MFS general substrate transporter"/>
    <property type="match status" value="1"/>
</dbReference>